<reference evidence="1 2" key="1">
    <citation type="journal article" date="2016" name="Int. J. Syst. Evol. Microbiol.">
        <title>Paenibacillus damxungensis sp. nov., isolated from raw yak (Bos grunniens) milk.</title>
        <authorList>
            <person name="Wu Z."/>
            <person name="Gao C."/>
            <person name="Han J."/>
            <person name="Liu Z."/>
        </authorList>
    </citation>
    <scope>NUCLEOTIDE SEQUENCE [LARGE SCALE GENOMIC DNA]</scope>
    <source>
        <strain evidence="1 2">BD3526</strain>
        <plasmid evidence="1 2">unnamed1</plasmid>
    </source>
</reference>
<dbReference type="Proteomes" id="UP000078148">
    <property type="component" value="Plasmid unnamed1"/>
</dbReference>
<accession>A0A1X9T4A6</accession>
<dbReference type="AlphaFoldDB" id="A0A1X9T4A6"/>
<proteinExistence type="predicted"/>
<organism evidence="1 2">
    <name type="scientific">Paenibacillus bovis</name>
    <dbReference type="NCBI Taxonomy" id="1616788"/>
    <lineage>
        <taxon>Bacteria</taxon>
        <taxon>Bacillati</taxon>
        <taxon>Bacillota</taxon>
        <taxon>Bacilli</taxon>
        <taxon>Bacillales</taxon>
        <taxon>Paenibacillaceae</taxon>
        <taxon>Paenibacillus</taxon>
    </lineage>
</organism>
<evidence type="ECO:0000313" key="2">
    <source>
        <dbReference type="Proteomes" id="UP000078148"/>
    </source>
</evidence>
<evidence type="ECO:0000313" key="1">
    <source>
        <dbReference type="EMBL" id="ARR10768.1"/>
    </source>
</evidence>
<name>A0A1X9T4A6_9BACL</name>
<keyword evidence="2" id="KW-1185">Reference proteome</keyword>
<geneLocation type="plasmid" evidence="1 2">
    <name>unnamed1</name>
</geneLocation>
<dbReference type="EMBL" id="CP021170">
    <property type="protein sequence ID" value="ARR10768.1"/>
    <property type="molecule type" value="Genomic_DNA"/>
</dbReference>
<dbReference type="OrthoDB" id="5142861at2"/>
<sequence length="586" mass="69012">MLQIITGKFFDTVDHYETPRKAILYSNFYYDEPIQTIVGTLERVRGTEGAYENYPVINTYLFTYTNRMPKVVNNKPGLLIATGDDEIVEEFSYLCSHGLSAIFSRDKEVIAKYCIQGSEDISRKEYPVSTYFKNHIKGNIQVVEDFIAYVEQFIGQPNATYKHTMECYKNMYHSLLNLNVNLDLAFSQLVYCLESLSQNYDGFIPEWTDYPDQARNKLEKCFNKLGNVEVEEEIKTILIEESHLKSQQRFIKFVLTFVDKHFFRLEAEQIKLPVKRMELEVSLKNTYDRRSKYVHALQSLKGELHLHDNNREVFTFENSPYLTYSGLMRLTRHVIRNFVYSREFLETESVDWRKDLPNLRTIYFNSELWFYSTENFSNDQIIQKMIGFLNIIDSCLQLRIGMSGDPIPLLKLYESKLRSVKDQDKLNMLVVYKICPIVLGLNTENNKYDKEAAKYNHLFDKCSIQGLVISVFKKETFRWKAVDAEKVFRNYKKSSFKRTDKSPFSIIKLPFLIEMGVFIQIANEYLELKNTQKYKEMLEEAIDEFSGDPHKQGLLLQCINNLEIFDLNLLYYSNENDITDSIEYFI</sequence>
<protein>
    <submittedName>
        <fullName evidence="1">Uncharacterized protein</fullName>
    </submittedName>
</protein>
<dbReference type="RefSeq" id="WP_087071466.1">
    <property type="nucleotide sequence ID" value="NZ_CP021170.1"/>
</dbReference>
<gene>
    <name evidence="1" type="ORF">AR543_p0160</name>
</gene>
<dbReference type="KEGG" id="pbv:AR543_p0160"/>
<keyword evidence="1" id="KW-0614">Plasmid</keyword>